<proteinExistence type="predicted"/>
<name>A0ABS4ZKH1_9MICO</name>
<dbReference type="InterPro" id="IPR010982">
    <property type="entry name" value="Lambda_DNA-bd_dom_sf"/>
</dbReference>
<evidence type="ECO:0000256" key="1">
    <source>
        <dbReference type="SAM" id="MobiDB-lite"/>
    </source>
</evidence>
<reference evidence="3 4" key="1">
    <citation type="submission" date="2021-03" db="EMBL/GenBank/DDBJ databases">
        <title>Sequencing the genomes of 1000 actinobacteria strains.</title>
        <authorList>
            <person name="Klenk H.-P."/>
        </authorList>
    </citation>
    <scope>NUCLEOTIDE SEQUENCE [LARGE SCALE GENOMIC DNA]</scope>
    <source>
        <strain evidence="3 4">DSM 24221</strain>
    </source>
</reference>
<evidence type="ECO:0000313" key="3">
    <source>
        <dbReference type="EMBL" id="MBP2436951.1"/>
    </source>
</evidence>
<evidence type="ECO:0000259" key="2">
    <source>
        <dbReference type="PROSITE" id="PS50943"/>
    </source>
</evidence>
<evidence type="ECO:0000313" key="4">
    <source>
        <dbReference type="Proteomes" id="UP001519362"/>
    </source>
</evidence>
<comment type="caution">
    <text evidence="3">The sequence shown here is derived from an EMBL/GenBank/DDBJ whole genome shotgun (WGS) entry which is preliminary data.</text>
</comment>
<dbReference type="PROSITE" id="PS50943">
    <property type="entry name" value="HTH_CROC1"/>
    <property type="match status" value="1"/>
</dbReference>
<dbReference type="SMART" id="SM00530">
    <property type="entry name" value="HTH_XRE"/>
    <property type="match status" value="1"/>
</dbReference>
<dbReference type="InterPro" id="IPR001387">
    <property type="entry name" value="Cro/C1-type_HTH"/>
</dbReference>
<sequence length="147" mass="15662">MQIQKPADLARIVKTQRQIQDLTQQSLADSVGVTRQSLARIERGHGGASFETVLRIFETLGIRLDATANAQTPSDDPRPTSRLPKTIHDLIRGVHAPATHTASHLSARSAQRARLNAAIEAADPDREKPTASGENSLADLSGSAGNG</sequence>
<dbReference type="EMBL" id="JAGIOL010000001">
    <property type="protein sequence ID" value="MBP2436951.1"/>
    <property type="molecule type" value="Genomic_DNA"/>
</dbReference>
<dbReference type="Proteomes" id="UP001519362">
    <property type="component" value="Unassembled WGS sequence"/>
</dbReference>
<keyword evidence="4" id="KW-1185">Reference proteome</keyword>
<feature type="compositionally biased region" description="Polar residues" evidence="1">
    <location>
        <begin position="100"/>
        <end position="109"/>
    </location>
</feature>
<dbReference type="CDD" id="cd00093">
    <property type="entry name" value="HTH_XRE"/>
    <property type="match status" value="1"/>
</dbReference>
<feature type="domain" description="HTH cro/C1-type" evidence="2">
    <location>
        <begin position="13"/>
        <end position="67"/>
    </location>
</feature>
<organism evidence="3 4">
    <name type="scientific">Microbacterium amylolyticum</name>
    <dbReference type="NCBI Taxonomy" id="936337"/>
    <lineage>
        <taxon>Bacteria</taxon>
        <taxon>Bacillati</taxon>
        <taxon>Actinomycetota</taxon>
        <taxon>Actinomycetes</taxon>
        <taxon>Micrococcales</taxon>
        <taxon>Microbacteriaceae</taxon>
        <taxon>Microbacterium</taxon>
    </lineage>
</organism>
<gene>
    <name evidence="3" type="ORF">JOF34_001537</name>
</gene>
<feature type="region of interest" description="Disordered" evidence="1">
    <location>
        <begin position="95"/>
        <end position="147"/>
    </location>
</feature>
<dbReference type="RefSeq" id="WP_165135132.1">
    <property type="nucleotide sequence ID" value="NZ_JAGIOL010000001.1"/>
</dbReference>
<protein>
    <submittedName>
        <fullName evidence="3">Transcriptional regulator with XRE-family HTH domain</fullName>
    </submittedName>
</protein>
<dbReference type="SUPFAM" id="SSF47413">
    <property type="entry name" value="lambda repressor-like DNA-binding domains"/>
    <property type="match status" value="1"/>
</dbReference>
<dbReference type="Gene3D" id="1.10.260.40">
    <property type="entry name" value="lambda repressor-like DNA-binding domains"/>
    <property type="match status" value="1"/>
</dbReference>
<dbReference type="Pfam" id="PF01381">
    <property type="entry name" value="HTH_3"/>
    <property type="match status" value="1"/>
</dbReference>
<accession>A0ABS4ZKH1</accession>